<feature type="region of interest" description="Disordered" evidence="1">
    <location>
        <begin position="84"/>
        <end position="142"/>
    </location>
</feature>
<feature type="region of interest" description="Disordered" evidence="1">
    <location>
        <begin position="44"/>
        <end position="72"/>
    </location>
</feature>
<dbReference type="Gene3D" id="3.30.70.960">
    <property type="entry name" value="SEA domain"/>
    <property type="match status" value="1"/>
</dbReference>
<name>A0A6P8IZA2_ACTTE</name>
<dbReference type="Proteomes" id="UP000515163">
    <property type="component" value="Unplaced"/>
</dbReference>
<sequence>MNETTPVTTSAVINTGSATAKISTTAAAATTNTTATTVATITPSTTAASTTTASNTSSTTKSMTPTTATSITTTSAGFGATTVSTSGSQISSVVPSPSPRSPTSQSSSIDSRSVSNSTVTQVTTMTTSTTTTPVVQPTTSPPKTKAISIKVTFDITFKVEYRNKESNAYKELTTNFTKVLNATFSKMEGFIRVVVLSLREGSVVCDFDVIFKETAIPKVEDVKATLVKARKNNQLGGYGVKKIEVEGEKKDETTKDDLPLWATVTLILLGALGLVLLITVIILAVLLKRNKESGPLYQVSGEEWSHYESMCMGDYKVRAGEVGHGRLRNGDNKQPVYENHPTSHSNLTYQVPANGE</sequence>
<evidence type="ECO:0000313" key="4">
    <source>
        <dbReference type="Proteomes" id="UP000515163"/>
    </source>
</evidence>
<proteinExistence type="predicted"/>
<dbReference type="RefSeq" id="XP_031572519.1">
    <property type="nucleotide sequence ID" value="XM_031716659.1"/>
</dbReference>
<dbReference type="AlphaFoldDB" id="A0A6P8IZA2"/>
<dbReference type="SMART" id="SM00200">
    <property type="entry name" value="SEA"/>
    <property type="match status" value="1"/>
</dbReference>
<accession>A0A6P8IZA2</accession>
<gene>
    <name evidence="5" type="primary">LOC116306584</name>
</gene>
<evidence type="ECO:0000313" key="5">
    <source>
        <dbReference type="RefSeq" id="XP_031572519.1"/>
    </source>
</evidence>
<feature type="transmembrane region" description="Helical" evidence="2">
    <location>
        <begin position="260"/>
        <end position="287"/>
    </location>
</feature>
<evidence type="ECO:0000259" key="3">
    <source>
        <dbReference type="PROSITE" id="PS50024"/>
    </source>
</evidence>
<feature type="domain" description="SEA" evidence="3">
    <location>
        <begin position="141"/>
        <end position="252"/>
    </location>
</feature>
<keyword evidence="2" id="KW-0472">Membrane</keyword>
<reference evidence="5" key="1">
    <citation type="submission" date="2025-08" db="UniProtKB">
        <authorList>
            <consortium name="RefSeq"/>
        </authorList>
    </citation>
    <scope>IDENTIFICATION</scope>
    <source>
        <tissue evidence="5">Tentacle</tissue>
    </source>
</reference>
<dbReference type="PROSITE" id="PS50024">
    <property type="entry name" value="SEA"/>
    <property type="match status" value="1"/>
</dbReference>
<dbReference type="Pfam" id="PF01390">
    <property type="entry name" value="SEA"/>
    <property type="match status" value="1"/>
</dbReference>
<keyword evidence="4" id="KW-1185">Reference proteome</keyword>
<evidence type="ECO:0000256" key="2">
    <source>
        <dbReference type="SAM" id="Phobius"/>
    </source>
</evidence>
<evidence type="ECO:0000256" key="1">
    <source>
        <dbReference type="SAM" id="MobiDB-lite"/>
    </source>
</evidence>
<dbReference type="SUPFAM" id="SSF82671">
    <property type="entry name" value="SEA domain"/>
    <property type="match status" value="1"/>
</dbReference>
<dbReference type="InterPro" id="IPR036364">
    <property type="entry name" value="SEA_dom_sf"/>
</dbReference>
<organism evidence="4 5">
    <name type="scientific">Actinia tenebrosa</name>
    <name type="common">Australian red waratah sea anemone</name>
    <dbReference type="NCBI Taxonomy" id="6105"/>
    <lineage>
        <taxon>Eukaryota</taxon>
        <taxon>Metazoa</taxon>
        <taxon>Cnidaria</taxon>
        <taxon>Anthozoa</taxon>
        <taxon>Hexacorallia</taxon>
        <taxon>Actiniaria</taxon>
        <taxon>Actiniidae</taxon>
        <taxon>Actinia</taxon>
    </lineage>
</organism>
<keyword evidence="2" id="KW-1133">Transmembrane helix</keyword>
<keyword evidence="2" id="KW-0812">Transmembrane</keyword>
<dbReference type="KEGG" id="aten:116306584"/>
<dbReference type="InParanoid" id="A0A6P8IZA2"/>
<dbReference type="InterPro" id="IPR000082">
    <property type="entry name" value="SEA_dom"/>
</dbReference>
<dbReference type="GeneID" id="116306584"/>
<dbReference type="OrthoDB" id="5990074at2759"/>
<protein>
    <submittedName>
        <fullName evidence="5">Cell wall protein DAN4-like</fullName>
    </submittedName>
</protein>